<keyword evidence="1" id="KW-0472">Membrane</keyword>
<dbReference type="RefSeq" id="WP_170203637.1">
    <property type="nucleotide sequence ID" value="NZ_CP051685.1"/>
</dbReference>
<gene>
    <name evidence="2" type="ORF">HH212_17480</name>
</gene>
<accession>A0A7Z2VY52</accession>
<evidence type="ECO:0000256" key="1">
    <source>
        <dbReference type="SAM" id="Phobius"/>
    </source>
</evidence>
<evidence type="ECO:0000313" key="3">
    <source>
        <dbReference type="Proteomes" id="UP000502415"/>
    </source>
</evidence>
<keyword evidence="1" id="KW-0812">Transmembrane</keyword>
<dbReference type="InterPro" id="IPR009781">
    <property type="entry name" value="DUF1345"/>
</dbReference>
<sequence>MRPLSTSARRRLIHSHPRLMGSLLLGFVAGVFFPQTWGLTLKCLVGWNVAVWIYLILCGWLVARDDEHQIRRLAQHEDANAVFATAIMSFGAMVSLAAIIVELSSAKNVSGDLRVLHYALTAGTVLGSWLLVALIYSFHYVHLYYRCGDGPKPLRFPEDQPKPGYWDFLYFSITIAVAAQTSDVSVMSTQARKIVMAQSALSFLFNAAIIGMSINIAASVVGG</sequence>
<proteinExistence type="predicted"/>
<organism evidence="2 3">
    <name type="scientific">Massilia forsythiae</name>
    <dbReference type="NCBI Taxonomy" id="2728020"/>
    <lineage>
        <taxon>Bacteria</taxon>
        <taxon>Pseudomonadati</taxon>
        <taxon>Pseudomonadota</taxon>
        <taxon>Betaproteobacteria</taxon>
        <taxon>Burkholderiales</taxon>
        <taxon>Oxalobacteraceae</taxon>
        <taxon>Telluria group</taxon>
        <taxon>Massilia</taxon>
    </lineage>
</organism>
<feature type="transmembrane region" description="Helical" evidence="1">
    <location>
        <begin position="44"/>
        <end position="62"/>
    </location>
</feature>
<feature type="transmembrane region" description="Helical" evidence="1">
    <location>
        <begin position="82"/>
        <end position="103"/>
    </location>
</feature>
<reference evidence="2 3" key="1">
    <citation type="submission" date="2020-04" db="EMBL/GenBank/DDBJ databases">
        <title>Genome sequencing of novel species.</title>
        <authorList>
            <person name="Heo J."/>
            <person name="Kim S.-J."/>
            <person name="Kim J.-S."/>
            <person name="Hong S.-B."/>
            <person name="Kwon S.-W."/>
        </authorList>
    </citation>
    <scope>NUCLEOTIDE SEQUENCE [LARGE SCALE GENOMIC DNA]</scope>
    <source>
        <strain evidence="2 3">GN2-R2</strain>
    </source>
</reference>
<keyword evidence="3" id="KW-1185">Reference proteome</keyword>
<feature type="transmembrane region" description="Helical" evidence="1">
    <location>
        <begin position="20"/>
        <end position="38"/>
    </location>
</feature>
<feature type="transmembrane region" description="Helical" evidence="1">
    <location>
        <begin position="200"/>
        <end position="221"/>
    </location>
</feature>
<dbReference type="EMBL" id="CP051685">
    <property type="protein sequence ID" value="QJE01598.1"/>
    <property type="molecule type" value="Genomic_DNA"/>
</dbReference>
<dbReference type="Pfam" id="PF07077">
    <property type="entry name" value="DUF1345"/>
    <property type="match status" value="1"/>
</dbReference>
<dbReference type="AlphaFoldDB" id="A0A7Z2VY52"/>
<name>A0A7Z2VY52_9BURK</name>
<keyword evidence="1" id="KW-1133">Transmembrane helix</keyword>
<dbReference type="KEGG" id="mfy:HH212_17480"/>
<protein>
    <submittedName>
        <fullName evidence="2">DUF1345 domain-containing protein</fullName>
    </submittedName>
</protein>
<evidence type="ECO:0000313" key="2">
    <source>
        <dbReference type="EMBL" id="QJE01598.1"/>
    </source>
</evidence>
<dbReference type="Proteomes" id="UP000502415">
    <property type="component" value="Chromosome"/>
</dbReference>
<feature type="transmembrane region" description="Helical" evidence="1">
    <location>
        <begin position="115"/>
        <end position="136"/>
    </location>
</feature>